<dbReference type="STRING" id="1798002.A2478_01390"/>
<feature type="transmembrane region" description="Helical" evidence="1">
    <location>
        <begin position="260"/>
        <end position="293"/>
    </location>
</feature>
<feature type="transmembrane region" description="Helical" evidence="1">
    <location>
        <begin position="148"/>
        <end position="169"/>
    </location>
</feature>
<evidence type="ECO:0000256" key="1">
    <source>
        <dbReference type="SAM" id="Phobius"/>
    </source>
</evidence>
<comment type="caution">
    <text evidence="2">The sequence shown here is derived from an EMBL/GenBank/DDBJ whole genome shotgun (WGS) entry which is preliminary data.</text>
</comment>
<reference evidence="2 3" key="1">
    <citation type="journal article" date="2016" name="Nat. Commun.">
        <title>Thousands of microbial genomes shed light on interconnected biogeochemical processes in an aquifer system.</title>
        <authorList>
            <person name="Anantharaman K."/>
            <person name="Brown C.T."/>
            <person name="Hug L.A."/>
            <person name="Sharon I."/>
            <person name="Castelle C.J."/>
            <person name="Probst A.J."/>
            <person name="Thomas B.C."/>
            <person name="Singh A."/>
            <person name="Wilkins M.J."/>
            <person name="Karaoz U."/>
            <person name="Brodie E.L."/>
            <person name="Williams K.H."/>
            <person name="Hubbard S.S."/>
            <person name="Banfield J.F."/>
        </authorList>
    </citation>
    <scope>NUCLEOTIDE SEQUENCE [LARGE SCALE GENOMIC DNA]</scope>
</reference>
<name>A0A1F5T2Z1_9BACT</name>
<feature type="transmembrane region" description="Helical" evidence="1">
    <location>
        <begin position="88"/>
        <end position="109"/>
    </location>
</feature>
<keyword evidence="1" id="KW-1133">Transmembrane helix</keyword>
<dbReference type="AlphaFoldDB" id="A0A1F5T2Z1"/>
<accession>A0A1F5T2Z1</accession>
<feature type="transmembrane region" description="Helical" evidence="1">
    <location>
        <begin position="175"/>
        <end position="207"/>
    </location>
</feature>
<proteinExistence type="predicted"/>
<evidence type="ECO:0000313" key="2">
    <source>
        <dbReference type="EMBL" id="OGF33337.1"/>
    </source>
</evidence>
<dbReference type="Proteomes" id="UP000179001">
    <property type="component" value="Unassembled WGS sequence"/>
</dbReference>
<feature type="transmembrane region" description="Helical" evidence="1">
    <location>
        <begin position="21"/>
        <end position="42"/>
    </location>
</feature>
<keyword evidence="1" id="KW-0812">Transmembrane</keyword>
<keyword evidence="1" id="KW-0472">Membrane</keyword>
<protein>
    <recommendedName>
        <fullName evidence="4">Glycerophosphoryl diester phosphodiesterase membrane domain-containing protein</fullName>
    </recommendedName>
</protein>
<sequence>MEKFYRQILFRSWRVTWRFRWLWLFGFFATFLGNASFYEAIIRSFNDMSEGRSIYYTLRQYANTGIFSTFSWTKLIDLWQTDTVSFSLSLFTILFVMLVASLIIILAIVSQISLIKSAITLDQNKKISFKQAFSLGIHKFWPVLGLNIITRVVMTGFVIFIAFLVSLYIAQTSWIAYALYIVSFLVLLLLGIIIYFLTIYASAFIVLRDKGIFVSIRYAWYIFKQNMLLNIEMGFILFLLNILIGLLAIVFAVFVLSPFILLYLMMVLMSLSGGLGLLVVLIVILALAIIAVFGSGYTTFQVTVWSILFEELALKRGKSKMRRIVDQIKHRVKKKK</sequence>
<organism evidence="2 3">
    <name type="scientific">Candidatus Falkowbacteria bacterium RIFOXYC2_FULL_36_12</name>
    <dbReference type="NCBI Taxonomy" id="1798002"/>
    <lineage>
        <taxon>Bacteria</taxon>
        <taxon>Candidatus Falkowiibacteriota</taxon>
    </lineage>
</organism>
<dbReference type="EMBL" id="MFGJ01000001">
    <property type="protein sequence ID" value="OGF33337.1"/>
    <property type="molecule type" value="Genomic_DNA"/>
</dbReference>
<evidence type="ECO:0008006" key="4">
    <source>
        <dbReference type="Google" id="ProtNLM"/>
    </source>
</evidence>
<gene>
    <name evidence="2" type="ORF">A2478_01390</name>
</gene>
<evidence type="ECO:0000313" key="3">
    <source>
        <dbReference type="Proteomes" id="UP000179001"/>
    </source>
</evidence>
<feature type="transmembrane region" description="Helical" evidence="1">
    <location>
        <begin position="228"/>
        <end position="254"/>
    </location>
</feature>